<keyword evidence="2" id="KW-1185">Reference proteome</keyword>
<comment type="caution">
    <text evidence="1">The sequence shown here is derived from an EMBL/GenBank/DDBJ whole genome shotgun (WGS) entry which is preliminary data.</text>
</comment>
<accession>A0ACC0Y605</accession>
<sequence>MCTLARLSTSGQKYTLHGHWLQTSTATGRLSMEEPNLQCVENMVEVKINDKDKCEDNLDADHYKINARDFFVPTQENWLVLTADYSQIELRLMAHFSKDSALIDLLSKPKGDVFTMIAARWTGKPEDSIGLHEREQTKRLIYGILYGMGPNTLSEQLNCCSDEAKEKIKSFKSSFPGVAAWLHEAVSSCQQKGYVETLKGRKRFLSKIKFGNCKERSKAQRQAVNSICQGSAADIIKIAMINIHSVIVEGVYRSETTSAAATKFQMLKHRCRVLLQVHDELVLEVDSTVVREAALLLRKCMESAAMLLVPLHAKLKVGRTWGSLEPIQADKGADIVPDL</sequence>
<evidence type="ECO:0000313" key="2">
    <source>
        <dbReference type="Proteomes" id="UP001163603"/>
    </source>
</evidence>
<dbReference type="Proteomes" id="UP001163603">
    <property type="component" value="Chromosome 8"/>
</dbReference>
<gene>
    <name evidence="1" type="ORF">Pint_12783</name>
</gene>
<name>A0ACC0Y605_9ROSI</name>
<dbReference type="EMBL" id="CM047743">
    <property type="protein sequence ID" value="KAJ0030524.1"/>
    <property type="molecule type" value="Genomic_DNA"/>
</dbReference>
<evidence type="ECO:0000313" key="1">
    <source>
        <dbReference type="EMBL" id="KAJ0030524.1"/>
    </source>
</evidence>
<protein>
    <submittedName>
        <fullName evidence="1">Uncharacterized protein</fullName>
    </submittedName>
</protein>
<organism evidence="1 2">
    <name type="scientific">Pistacia integerrima</name>
    <dbReference type="NCBI Taxonomy" id="434235"/>
    <lineage>
        <taxon>Eukaryota</taxon>
        <taxon>Viridiplantae</taxon>
        <taxon>Streptophyta</taxon>
        <taxon>Embryophyta</taxon>
        <taxon>Tracheophyta</taxon>
        <taxon>Spermatophyta</taxon>
        <taxon>Magnoliopsida</taxon>
        <taxon>eudicotyledons</taxon>
        <taxon>Gunneridae</taxon>
        <taxon>Pentapetalae</taxon>
        <taxon>rosids</taxon>
        <taxon>malvids</taxon>
        <taxon>Sapindales</taxon>
        <taxon>Anacardiaceae</taxon>
        <taxon>Pistacia</taxon>
    </lineage>
</organism>
<proteinExistence type="predicted"/>
<reference evidence="2" key="1">
    <citation type="journal article" date="2023" name="G3 (Bethesda)">
        <title>Genome assembly and association tests identify interacting loci associated with vigor, precocity, and sex in interspecific pistachio rootstocks.</title>
        <authorList>
            <person name="Palmer W."/>
            <person name="Jacygrad E."/>
            <person name="Sagayaradj S."/>
            <person name="Cavanaugh K."/>
            <person name="Han R."/>
            <person name="Bertier L."/>
            <person name="Beede B."/>
            <person name="Kafkas S."/>
            <person name="Golino D."/>
            <person name="Preece J."/>
            <person name="Michelmore R."/>
        </authorList>
    </citation>
    <scope>NUCLEOTIDE SEQUENCE [LARGE SCALE GENOMIC DNA]</scope>
</reference>